<dbReference type="AlphaFoldDB" id="A0A514CPR4"/>
<dbReference type="Gene3D" id="3.40.50.300">
    <property type="entry name" value="P-loop containing nucleotide triphosphate hydrolases"/>
    <property type="match status" value="1"/>
</dbReference>
<reference evidence="5" key="1">
    <citation type="submission" date="2019-02" db="EMBL/GenBank/DDBJ databases">
        <title>Dictyochophyceae plastid genomes reveal unusual variability of their organisation.</title>
        <authorList>
            <person name="Han K.Y."/>
            <person name="Maciszewski K."/>
            <person name="Graf L."/>
            <person name="Andersen R.A."/>
            <person name="Karnkowska A."/>
            <person name="Yoon H.S."/>
        </authorList>
    </citation>
    <scope>NUCLEOTIDE SEQUENCE</scope>
</reference>
<dbReference type="SUPFAM" id="SSF52540">
    <property type="entry name" value="P-loop containing nucleoside triphosphate hydrolases"/>
    <property type="match status" value="1"/>
</dbReference>
<proteinExistence type="predicted"/>
<keyword evidence="2" id="KW-0067">ATP-binding</keyword>
<dbReference type="GeneID" id="40865388"/>
<feature type="domain" description="AAA+ ATPase" evidence="4">
    <location>
        <begin position="122"/>
        <end position="278"/>
    </location>
</feature>
<gene>
    <name evidence="5" type="primary">ycf45</name>
</gene>
<dbReference type="PANTHER" id="PTHR20953">
    <property type="entry name" value="KINASE-RELATED"/>
    <property type="match status" value="1"/>
</dbReference>
<feature type="compositionally biased region" description="Polar residues" evidence="3">
    <location>
        <begin position="331"/>
        <end position="341"/>
    </location>
</feature>
<dbReference type="PANTHER" id="PTHR20953:SF3">
    <property type="entry name" value="P-LOOP CONTAINING NUCLEOSIDE TRIPHOSPHATE HYDROLASES SUPERFAMILY PROTEIN"/>
    <property type="match status" value="1"/>
</dbReference>
<dbReference type="InterPro" id="IPR003593">
    <property type="entry name" value="AAA+_ATPase"/>
</dbReference>
<evidence type="ECO:0000256" key="2">
    <source>
        <dbReference type="ARBA" id="ARBA00022840"/>
    </source>
</evidence>
<feature type="compositionally biased region" description="Basic residues" evidence="3">
    <location>
        <begin position="343"/>
        <end position="359"/>
    </location>
</feature>
<dbReference type="CDD" id="cd00009">
    <property type="entry name" value="AAA"/>
    <property type="match status" value="1"/>
</dbReference>
<dbReference type="InterPro" id="IPR027417">
    <property type="entry name" value="P-loop_NTPase"/>
</dbReference>
<dbReference type="SMART" id="SM00382">
    <property type="entry name" value="AAA"/>
    <property type="match status" value="1"/>
</dbReference>
<evidence type="ECO:0000256" key="3">
    <source>
        <dbReference type="SAM" id="MobiDB-lite"/>
    </source>
</evidence>
<geneLocation type="chloroplast" evidence="5"/>
<evidence type="ECO:0000259" key="4">
    <source>
        <dbReference type="SMART" id="SM00382"/>
    </source>
</evidence>
<keyword evidence="5" id="KW-0150">Chloroplast</keyword>
<protein>
    <submittedName>
        <fullName evidence="5">Conserved hypothetical plastid protein Ycf45</fullName>
    </submittedName>
</protein>
<dbReference type="Pfam" id="PF19568">
    <property type="entry name" value="Spore_III_AA"/>
    <property type="match status" value="1"/>
</dbReference>
<keyword evidence="1" id="KW-0547">Nucleotide-binding</keyword>
<evidence type="ECO:0000313" key="5">
    <source>
        <dbReference type="EMBL" id="QDH81793.1"/>
    </source>
</evidence>
<evidence type="ECO:0000256" key="1">
    <source>
        <dbReference type="ARBA" id="ARBA00022741"/>
    </source>
</evidence>
<keyword evidence="5" id="KW-0934">Plastid</keyword>
<dbReference type="InterPro" id="IPR045735">
    <property type="entry name" value="Spore_III_AA_AAA+_ATPase"/>
</dbReference>
<dbReference type="EMBL" id="MK561360">
    <property type="protein sequence ID" value="QDH81793.1"/>
    <property type="molecule type" value="Genomic_DNA"/>
</dbReference>
<feature type="region of interest" description="Disordered" evidence="3">
    <location>
        <begin position="331"/>
        <end position="359"/>
    </location>
</feature>
<dbReference type="GO" id="GO:0005524">
    <property type="term" value="F:ATP binding"/>
    <property type="evidence" value="ECO:0007669"/>
    <property type="project" value="UniProtKB-KW"/>
</dbReference>
<name>A0A514CPR4_9STRA</name>
<dbReference type="RefSeq" id="YP_009674942.1">
    <property type="nucleotide sequence ID" value="NC_043890.1"/>
</dbReference>
<accession>A0A514CPR4</accession>
<organism evidence="5">
    <name type="scientific">Rhizochromulina marina</name>
    <dbReference type="NCBI Taxonomy" id="1034831"/>
    <lineage>
        <taxon>Eukaryota</taxon>
        <taxon>Sar</taxon>
        <taxon>Stramenopiles</taxon>
        <taxon>Ochrophyta</taxon>
        <taxon>Dictyochophyceae</taxon>
        <taxon>Rhizochromulinales</taxon>
        <taxon>Rhizochromulina</taxon>
    </lineage>
</organism>
<sequence length="359" mass="40517">MSTDEDLDRLIEILPKSIQHIIETHQYKQSLVEIVMDLGRRPEARFLTHPEYLSAKLISWQDLDYSTKRLSKFTDDNRAGIERTLHRISCIRNRQGLVIGLTCRVGRAMYGTINGIRDLLESGKSFLILGCPGVGKTTMVREIARVLANEMEKRVVIIDTSNEIAGDSDVPHFGIGRARRMQVSRTDLQHKVMIEAVENHMPEVIIIDEIGTELESSAAKTIAERGVQLIGTAHGNSLGSLVKNPVLSDLVGGVQHVIISDEEARRRGTQKSILERKGPPVFYSALELNDRFCWIVHEHVDRSVDMLLQGLEPRFQIRRFDPESRLSISLQKVDSSSTSSKGKAMKSNKNWRKNSRTPF</sequence>